<dbReference type="InterPro" id="IPR022418">
    <property type="entry name" value="Porphobilinogen_deaminase_C"/>
</dbReference>
<keyword evidence="6 8" id="KW-0627">Porphyrin biosynthesis</keyword>
<dbReference type="Gene3D" id="3.30.160.40">
    <property type="entry name" value="Porphobilinogen deaminase, C-terminal domain"/>
    <property type="match status" value="1"/>
</dbReference>
<accession>A0ABY8ARW3</accession>
<dbReference type="InterPro" id="IPR022417">
    <property type="entry name" value="Porphobilin_deaminase_N"/>
</dbReference>
<feature type="domain" description="Porphobilinogen deaminase N-terminal" evidence="9">
    <location>
        <begin position="4"/>
        <end position="211"/>
    </location>
</feature>
<keyword evidence="12" id="KW-1185">Reference proteome</keyword>
<organism evidence="11 12">
    <name type="scientific">Legionella cardiaca</name>
    <dbReference type="NCBI Taxonomy" id="1071983"/>
    <lineage>
        <taxon>Bacteria</taxon>
        <taxon>Pseudomonadati</taxon>
        <taxon>Pseudomonadota</taxon>
        <taxon>Gammaproteobacteria</taxon>
        <taxon>Legionellales</taxon>
        <taxon>Legionellaceae</taxon>
        <taxon>Legionella</taxon>
    </lineage>
</organism>
<dbReference type="SUPFAM" id="SSF54782">
    <property type="entry name" value="Porphobilinogen deaminase (hydroxymethylbilane synthase), C-terminal domain"/>
    <property type="match status" value="1"/>
</dbReference>
<dbReference type="Proteomes" id="UP001222087">
    <property type="component" value="Chromosome"/>
</dbReference>
<dbReference type="CDD" id="cd13646">
    <property type="entry name" value="PBP2_EcHMBS_like"/>
    <property type="match status" value="1"/>
</dbReference>
<comment type="pathway">
    <text evidence="2">Porphyrin-containing compound metabolism; protoporphyrin-IX biosynthesis; coproporphyrinogen-III from 5-aminolevulinate: step 2/4.</text>
</comment>
<dbReference type="Pfam" id="PF03900">
    <property type="entry name" value="Porphobil_deamC"/>
    <property type="match status" value="1"/>
</dbReference>
<comment type="function">
    <text evidence="1 8">Tetrapolymerization of the monopyrrole PBG into the hydroxymethylbilane pre-uroporphyrinogen in several discrete steps.</text>
</comment>
<dbReference type="PANTHER" id="PTHR11557:SF0">
    <property type="entry name" value="PORPHOBILINOGEN DEAMINASE"/>
    <property type="match status" value="1"/>
</dbReference>
<protein>
    <recommendedName>
        <fullName evidence="8">Porphobilinogen deaminase</fullName>
        <shortName evidence="8">PBG</shortName>
        <ecNumber evidence="8">2.5.1.61</ecNumber>
    </recommendedName>
    <alternativeName>
        <fullName evidence="8">Hydroxymethylbilane synthase</fullName>
        <shortName evidence="8">HMBS</shortName>
    </alternativeName>
    <alternativeName>
        <fullName evidence="8">Pre-uroporphyrinogen synthase</fullName>
    </alternativeName>
</protein>
<comment type="subunit">
    <text evidence="4 8">Monomer.</text>
</comment>
<dbReference type="PANTHER" id="PTHR11557">
    <property type="entry name" value="PORPHOBILINOGEN DEAMINASE"/>
    <property type="match status" value="1"/>
</dbReference>
<dbReference type="HAMAP" id="MF_00260">
    <property type="entry name" value="Porphobil_deam"/>
    <property type="match status" value="1"/>
</dbReference>
<sequence length="306" mass="33366">MELLRIATRQSPLALWQANFIAKQLNEFYPAMRIELVPMLTSGDKFQKDKLLAVGGKGLFVKELEEALLDKRADIAVHSMKDVPAVFPEGLCLPVIGKRHIPFDALITKDHTKLHDLPIGAVIGTTSLRRQSQLLASRSDLVIKPLRGNVNTRLEKLNAGEYDAIVLALAGLERLGMANKVSEILNEAIMLPACGQGALGIECREDDSALQKLLMPLNDSLSSLCVKVERHVNALLGGNCHVPLAVYCKSHSDGQLLLRARVLQMDGTIMIEDSQQGPESVAMTLADNCAQALLHKGASQLLRQTS</sequence>
<dbReference type="Pfam" id="PF01379">
    <property type="entry name" value="Porphobil_deam"/>
    <property type="match status" value="1"/>
</dbReference>
<name>A0ABY8ARW3_9GAMM</name>
<evidence type="ECO:0000256" key="1">
    <source>
        <dbReference type="ARBA" id="ARBA00002869"/>
    </source>
</evidence>
<dbReference type="SUPFAM" id="SSF53850">
    <property type="entry name" value="Periplasmic binding protein-like II"/>
    <property type="match status" value="1"/>
</dbReference>
<dbReference type="EC" id="2.5.1.61" evidence="8"/>
<evidence type="ECO:0000256" key="4">
    <source>
        <dbReference type="ARBA" id="ARBA00011245"/>
    </source>
</evidence>
<dbReference type="NCBIfam" id="TIGR00212">
    <property type="entry name" value="hemC"/>
    <property type="match status" value="1"/>
</dbReference>
<evidence type="ECO:0000256" key="7">
    <source>
        <dbReference type="ARBA" id="ARBA00048169"/>
    </source>
</evidence>
<evidence type="ECO:0000256" key="5">
    <source>
        <dbReference type="ARBA" id="ARBA00022679"/>
    </source>
</evidence>
<dbReference type="EMBL" id="CP119078">
    <property type="protein sequence ID" value="WED42504.1"/>
    <property type="molecule type" value="Genomic_DNA"/>
</dbReference>
<keyword evidence="5 8" id="KW-0808">Transferase</keyword>
<evidence type="ECO:0000259" key="10">
    <source>
        <dbReference type="Pfam" id="PF03900"/>
    </source>
</evidence>
<dbReference type="PROSITE" id="PS00533">
    <property type="entry name" value="PORPHOBILINOGEN_DEAM"/>
    <property type="match status" value="1"/>
</dbReference>
<comment type="cofactor">
    <cofactor evidence="8">
        <name>dipyrromethane</name>
        <dbReference type="ChEBI" id="CHEBI:60342"/>
    </cofactor>
    <text evidence="8">Binds 1 dipyrromethane group covalently.</text>
</comment>
<dbReference type="Gene3D" id="3.40.190.10">
    <property type="entry name" value="Periplasmic binding protein-like II"/>
    <property type="match status" value="2"/>
</dbReference>
<evidence type="ECO:0000256" key="6">
    <source>
        <dbReference type="ARBA" id="ARBA00023244"/>
    </source>
</evidence>
<dbReference type="PIRSF" id="PIRSF001438">
    <property type="entry name" value="4pyrrol_synth_OHMeBilane_synth"/>
    <property type="match status" value="1"/>
</dbReference>
<dbReference type="InterPro" id="IPR000860">
    <property type="entry name" value="HemC"/>
</dbReference>
<dbReference type="PRINTS" id="PR00151">
    <property type="entry name" value="PORPHBDMNASE"/>
</dbReference>
<dbReference type="InterPro" id="IPR036803">
    <property type="entry name" value="Porphobilinogen_deaminase_C_sf"/>
</dbReference>
<feature type="domain" description="Porphobilinogen deaminase C-terminal" evidence="10">
    <location>
        <begin position="224"/>
        <end position="294"/>
    </location>
</feature>
<dbReference type="RefSeq" id="WP_275088326.1">
    <property type="nucleotide sequence ID" value="NZ_CP119078.1"/>
</dbReference>
<dbReference type="InterPro" id="IPR022419">
    <property type="entry name" value="Porphobilin_deaminase_cofac_BS"/>
</dbReference>
<dbReference type="GO" id="GO:0004418">
    <property type="term" value="F:hydroxymethylbilane synthase activity"/>
    <property type="evidence" value="ECO:0007669"/>
    <property type="project" value="UniProtKB-EC"/>
</dbReference>
<evidence type="ECO:0000256" key="2">
    <source>
        <dbReference type="ARBA" id="ARBA00004735"/>
    </source>
</evidence>
<evidence type="ECO:0000313" key="11">
    <source>
        <dbReference type="EMBL" id="WED42504.1"/>
    </source>
</evidence>
<evidence type="ECO:0000259" key="9">
    <source>
        <dbReference type="Pfam" id="PF01379"/>
    </source>
</evidence>
<gene>
    <name evidence="8 11" type="primary">hemC</name>
    <name evidence="11" type="ORF">PXX05_11340</name>
</gene>
<comment type="similarity">
    <text evidence="3 8">Belongs to the HMBS family.</text>
</comment>
<proteinExistence type="inferred from homology"/>
<reference evidence="11 12" key="1">
    <citation type="submission" date="2023-02" db="EMBL/GenBank/DDBJ databases">
        <title>Genome Sequence of L. cardiaca H63T.</title>
        <authorList>
            <person name="Lopez A.E."/>
            <person name="Cianciotto N.P."/>
        </authorList>
    </citation>
    <scope>NUCLEOTIDE SEQUENCE [LARGE SCALE GENOMIC DNA]</scope>
    <source>
        <strain evidence="11 12">H63</strain>
    </source>
</reference>
<evidence type="ECO:0000256" key="8">
    <source>
        <dbReference type="HAMAP-Rule" id="MF_00260"/>
    </source>
</evidence>
<comment type="catalytic activity">
    <reaction evidence="7 8">
        <text>4 porphobilinogen + H2O = hydroxymethylbilane + 4 NH4(+)</text>
        <dbReference type="Rhea" id="RHEA:13185"/>
        <dbReference type="ChEBI" id="CHEBI:15377"/>
        <dbReference type="ChEBI" id="CHEBI:28938"/>
        <dbReference type="ChEBI" id="CHEBI:57845"/>
        <dbReference type="ChEBI" id="CHEBI:58126"/>
        <dbReference type="EC" id="2.5.1.61"/>
    </reaction>
</comment>
<feature type="modified residue" description="S-(dipyrrolylmethanemethyl)cysteine" evidence="8">
    <location>
        <position position="240"/>
    </location>
</feature>
<comment type="miscellaneous">
    <text evidence="8">The porphobilinogen subunits are added to the dipyrromethane group.</text>
</comment>
<evidence type="ECO:0000256" key="3">
    <source>
        <dbReference type="ARBA" id="ARBA00005638"/>
    </source>
</evidence>
<evidence type="ECO:0000313" key="12">
    <source>
        <dbReference type="Proteomes" id="UP001222087"/>
    </source>
</evidence>